<keyword evidence="2" id="KW-0238">DNA-binding</keyword>
<evidence type="ECO:0000313" key="7">
    <source>
        <dbReference type="EMBL" id="PEG30979.1"/>
    </source>
</evidence>
<dbReference type="GO" id="GO:1901135">
    <property type="term" value="P:carbohydrate derivative metabolic process"/>
    <property type="evidence" value="ECO:0007669"/>
    <property type="project" value="InterPro"/>
</dbReference>
<dbReference type="GO" id="GO:0097367">
    <property type="term" value="F:carbohydrate derivative binding"/>
    <property type="evidence" value="ECO:0007669"/>
    <property type="project" value="InterPro"/>
</dbReference>
<keyword evidence="1" id="KW-0805">Transcription regulation</keyword>
<dbReference type="Proteomes" id="UP000220840">
    <property type="component" value="Unassembled WGS sequence"/>
</dbReference>
<dbReference type="SUPFAM" id="SSF53697">
    <property type="entry name" value="SIS domain"/>
    <property type="match status" value="1"/>
</dbReference>
<dbReference type="Pfam" id="PF01418">
    <property type="entry name" value="HTH_6"/>
    <property type="match status" value="1"/>
</dbReference>
<gene>
    <name evidence="6" type="ORF">CNEO2_360033</name>
    <name evidence="7" type="ORF">CQ394_04445</name>
</gene>
<dbReference type="Gene3D" id="1.10.10.10">
    <property type="entry name" value="Winged helix-like DNA-binding domain superfamily/Winged helix DNA-binding domain"/>
    <property type="match status" value="1"/>
</dbReference>
<evidence type="ECO:0000259" key="5">
    <source>
        <dbReference type="PROSITE" id="PS51464"/>
    </source>
</evidence>
<comment type="caution">
    <text evidence="7">The sequence shown here is derived from an EMBL/GenBank/DDBJ whole genome shotgun (WGS) entry which is preliminary data.</text>
</comment>
<dbReference type="InterPro" id="IPR009057">
    <property type="entry name" value="Homeodomain-like_sf"/>
</dbReference>
<dbReference type="CDD" id="cd05013">
    <property type="entry name" value="SIS_RpiR"/>
    <property type="match status" value="1"/>
</dbReference>
<dbReference type="Proteomes" id="UP001189143">
    <property type="component" value="Unassembled WGS sequence"/>
</dbReference>
<dbReference type="GO" id="GO:0003700">
    <property type="term" value="F:DNA-binding transcription factor activity"/>
    <property type="evidence" value="ECO:0007669"/>
    <property type="project" value="InterPro"/>
</dbReference>
<keyword evidence="3" id="KW-0804">Transcription</keyword>
<proteinExistence type="predicted"/>
<sequence length="281" mass="32070">MNILKMMKSEKGFNEKEKSISRFLLENYEKIVDMPSREVGTYTYTSSSSVVRFCQKLGCKGYSDFKVKFLSEVKSAQLLNLDDEISLNDKDSAISVVEKITSLNNQVINETKNELSIENIIKITNYILKAEYIDFFAYDLNLYLAEYACNQFFHCGKISNVYSASNAQQLLALTAKQNHLGIFISRDGENPKLIAAAKTLKKSKVKTIVITMRKDSTLASICDEYVHASYAYKIEELGAIMFSTSVKYIIDIFFSMVFVSQYDKSMNLNKTYDTFWSRGNV</sequence>
<feature type="domain" description="HTH rpiR-type" evidence="4">
    <location>
        <begin position="1"/>
        <end position="76"/>
    </location>
</feature>
<keyword evidence="8" id="KW-1185">Reference proteome</keyword>
<dbReference type="PANTHER" id="PTHR30514">
    <property type="entry name" value="GLUCOKINASE"/>
    <property type="match status" value="1"/>
</dbReference>
<dbReference type="InterPro" id="IPR046348">
    <property type="entry name" value="SIS_dom_sf"/>
</dbReference>
<dbReference type="GO" id="GO:0003677">
    <property type="term" value="F:DNA binding"/>
    <property type="evidence" value="ECO:0007669"/>
    <property type="project" value="UniProtKB-KW"/>
</dbReference>
<dbReference type="SUPFAM" id="SSF46689">
    <property type="entry name" value="Homeodomain-like"/>
    <property type="match status" value="1"/>
</dbReference>
<dbReference type="PANTHER" id="PTHR30514:SF10">
    <property type="entry name" value="MURR_RPIR FAMILY TRANSCRIPTIONAL REGULATOR"/>
    <property type="match status" value="1"/>
</dbReference>
<evidence type="ECO:0000256" key="1">
    <source>
        <dbReference type="ARBA" id="ARBA00023015"/>
    </source>
</evidence>
<evidence type="ECO:0000259" key="4">
    <source>
        <dbReference type="PROSITE" id="PS51071"/>
    </source>
</evidence>
<dbReference type="InterPro" id="IPR036388">
    <property type="entry name" value="WH-like_DNA-bd_sf"/>
</dbReference>
<name>A0A2A7MH96_9CLOT</name>
<evidence type="ECO:0000313" key="8">
    <source>
        <dbReference type="Proteomes" id="UP000220840"/>
    </source>
</evidence>
<protein>
    <submittedName>
        <fullName evidence="6 7">Transcriptional regulator</fullName>
    </submittedName>
</protein>
<reference evidence="7 8" key="1">
    <citation type="submission" date="2017-10" db="EMBL/GenBank/DDBJ databases">
        <title>Effective Description of Clostridium neonatale sp. nov. linked to necrotizing enterocolitis in neonates and a clarification of species assignable to the genus Clostridium (Prazmowski 1880) emend. Lawson and Rainey 2016.</title>
        <authorList>
            <person name="Bernard K."/>
            <person name="Burdz T."/>
            <person name="Wiebe D."/>
            <person name="Balcewich B."/>
            <person name="Alfa M."/>
            <person name="Bernier A.-M."/>
        </authorList>
    </citation>
    <scope>NUCLEOTIDE SEQUENCE [LARGE SCALE GENOMIC DNA]</scope>
    <source>
        <strain evidence="7 8">LCDC99A005</strain>
    </source>
</reference>
<dbReference type="PROSITE" id="PS51464">
    <property type="entry name" value="SIS"/>
    <property type="match status" value="1"/>
</dbReference>
<dbReference type="EMBL" id="CAMTCP010000233">
    <property type="protein sequence ID" value="CAI3609692.1"/>
    <property type="molecule type" value="Genomic_DNA"/>
</dbReference>
<feature type="domain" description="SIS" evidence="5">
    <location>
        <begin position="123"/>
        <end position="263"/>
    </location>
</feature>
<evidence type="ECO:0000256" key="3">
    <source>
        <dbReference type="ARBA" id="ARBA00023163"/>
    </source>
</evidence>
<evidence type="ECO:0000313" key="6">
    <source>
        <dbReference type="EMBL" id="CAI3609692.1"/>
    </source>
</evidence>
<dbReference type="PROSITE" id="PS51071">
    <property type="entry name" value="HTH_RPIR"/>
    <property type="match status" value="1"/>
</dbReference>
<dbReference type="GeneID" id="68877623"/>
<dbReference type="STRING" id="137838.GCA_001458595_02354"/>
<dbReference type="Gene3D" id="3.40.50.10490">
    <property type="entry name" value="Glucose-6-phosphate isomerase like protein, domain 1"/>
    <property type="match status" value="1"/>
</dbReference>
<dbReference type="RefSeq" id="WP_058295143.1">
    <property type="nucleotide sequence ID" value="NZ_CAKJVD010000020.1"/>
</dbReference>
<dbReference type="AlphaFoldDB" id="A0A2A7MH96"/>
<evidence type="ECO:0000256" key="2">
    <source>
        <dbReference type="ARBA" id="ARBA00023125"/>
    </source>
</evidence>
<dbReference type="OrthoDB" id="3684496at2"/>
<dbReference type="InterPro" id="IPR047640">
    <property type="entry name" value="RpiR-like"/>
</dbReference>
<dbReference type="Pfam" id="PF01380">
    <property type="entry name" value="SIS"/>
    <property type="match status" value="1"/>
</dbReference>
<organism evidence="7 8">
    <name type="scientific">Clostridium neonatale</name>
    <dbReference type="NCBI Taxonomy" id="137838"/>
    <lineage>
        <taxon>Bacteria</taxon>
        <taxon>Bacillati</taxon>
        <taxon>Bacillota</taxon>
        <taxon>Clostridia</taxon>
        <taxon>Eubacteriales</taxon>
        <taxon>Clostridiaceae</taxon>
        <taxon>Clostridium</taxon>
    </lineage>
</organism>
<dbReference type="InterPro" id="IPR035472">
    <property type="entry name" value="RpiR-like_SIS"/>
</dbReference>
<dbReference type="InterPro" id="IPR001347">
    <property type="entry name" value="SIS_dom"/>
</dbReference>
<dbReference type="EMBL" id="PDCJ01000001">
    <property type="protein sequence ID" value="PEG30979.1"/>
    <property type="molecule type" value="Genomic_DNA"/>
</dbReference>
<dbReference type="InterPro" id="IPR000281">
    <property type="entry name" value="HTH_RpiR"/>
</dbReference>
<reference evidence="6" key="2">
    <citation type="submission" date="2022-10" db="EMBL/GenBank/DDBJ databases">
        <authorList>
            <person name="Aires J."/>
            <person name="Mesa V."/>
        </authorList>
    </citation>
    <scope>NUCLEOTIDE SEQUENCE</scope>
    <source>
        <strain evidence="6">Clostridium neonatale JD116</strain>
    </source>
</reference>
<accession>A0A2A7MH96</accession>